<evidence type="ECO:0000259" key="2">
    <source>
        <dbReference type="Pfam" id="PF24476"/>
    </source>
</evidence>
<reference evidence="3 4" key="1">
    <citation type="submission" date="2024-09" db="EMBL/GenBank/DDBJ databases">
        <title>Itraconazole resistance in Madurella fahalii resulting from another homologue of gene encoding cytochrome P450 14-alpha sterol demethylase (CYP51).</title>
        <authorList>
            <person name="Yoshioka I."/>
            <person name="Fahal A.H."/>
            <person name="Kaneko S."/>
            <person name="Yaguchi T."/>
        </authorList>
    </citation>
    <scope>NUCLEOTIDE SEQUENCE [LARGE SCALE GENOMIC DNA]</scope>
    <source>
        <strain evidence="3 4">IFM 68171</strain>
    </source>
</reference>
<dbReference type="RefSeq" id="XP_070918056.1">
    <property type="nucleotide sequence ID" value="XM_071061955.1"/>
</dbReference>
<feature type="signal peptide" evidence="1">
    <location>
        <begin position="1"/>
        <end position="20"/>
    </location>
</feature>
<dbReference type="PANTHER" id="PTHR35186">
    <property type="entry name" value="ANK_REP_REGION DOMAIN-CONTAINING PROTEIN"/>
    <property type="match status" value="1"/>
</dbReference>
<dbReference type="Proteomes" id="UP001628179">
    <property type="component" value="Unassembled WGS sequence"/>
</dbReference>
<proteinExistence type="predicted"/>
<accession>A0ABQ0GEX6</accession>
<feature type="chain" id="PRO_5045039302" description="DUF7580 domain-containing protein" evidence="1">
    <location>
        <begin position="21"/>
        <end position="565"/>
    </location>
</feature>
<gene>
    <name evidence="3" type="ORF">MFIFM68171_06535</name>
</gene>
<name>A0ABQ0GEX6_9PEZI</name>
<evidence type="ECO:0000256" key="1">
    <source>
        <dbReference type="SAM" id="SignalP"/>
    </source>
</evidence>
<protein>
    <recommendedName>
        <fullName evidence="2">DUF7580 domain-containing protein</fullName>
    </recommendedName>
</protein>
<dbReference type="GeneID" id="98177278"/>
<dbReference type="Pfam" id="PF24476">
    <property type="entry name" value="DUF7580"/>
    <property type="match status" value="1"/>
</dbReference>
<feature type="domain" description="DUF7580" evidence="2">
    <location>
        <begin position="209"/>
        <end position="562"/>
    </location>
</feature>
<comment type="caution">
    <text evidence="3">The sequence shown here is derived from an EMBL/GenBank/DDBJ whole genome shotgun (WGS) entry which is preliminary data.</text>
</comment>
<evidence type="ECO:0000313" key="3">
    <source>
        <dbReference type="EMBL" id="GAB1316325.1"/>
    </source>
</evidence>
<sequence length="565" mass="63442">MSGFEVAGVVLGALLILISAVEWSKKGIARGIIFFRKRRYVEKLALALLSQRQHLSEIIKSILIRSGCKEVSRLEDDPIGYLKDDAIRDQVLDYLGEENFAAFSGLILHCRQIIKGVAMKTAGLVPTIHGPSDDLIRIIEENRDAKRKQMGLMPRVKLMFGAEELKEVTKELDETTNALFRLISLVSSNRQSLGLRASRSALRIAESLRRAHKSAPYLYCAIFHSWGGKCHEGHETRLFLEDRIYDRVASHRSVGGPLAFPLVFLTPPSEKKRVWHEAVIKVLGDDEDNGLTPSHIPVNQLPEASRRVTPTITGARRPPPQIMPVENICAVINSDRHIAFVLTRHHRIGMLGADDSGLTAPAQPTKTSLMELFSVHSGERRGASMPLRRRMLLALRLASNLLQLFQAHWLPNAWSHENVFFPVATAADQGSSPDIDFSRPFMSAPFTKYAKHTTQPQPQPKTEPKVALLELGILLLEIWHEETLEMHFSLGNPPTGYYERLAKAVEWLDDMSNPPPQLYIKAACHCIMGMIGGEVQLGRWDGNDFWNAVCGDIIEPLFKNCKMWR</sequence>
<dbReference type="InterPro" id="IPR056002">
    <property type="entry name" value="DUF7580"/>
</dbReference>
<organism evidence="3 4">
    <name type="scientific">Madurella fahalii</name>
    <dbReference type="NCBI Taxonomy" id="1157608"/>
    <lineage>
        <taxon>Eukaryota</taxon>
        <taxon>Fungi</taxon>
        <taxon>Dikarya</taxon>
        <taxon>Ascomycota</taxon>
        <taxon>Pezizomycotina</taxon>
        <taxon>Sordariomycetes</taxon>
        <taxon>Sordariomycetidae</taxon>
        <taxon>Sordariales</taxon>
        <taxon>Sordariales incertae sedis</taxon>
        <taxon>Madurella</taxon>
    </lineage>
</organism>
<keyword evidence="4" id="KW-1185">Reference proteome</keyword>
<keyword evidence="1" id="KW-0732">Signal</keyword>
<dbReference type="PANTHER" id="PTHR35186:SF4">
    <property type="entry name" value="PRION-INHIBITION AND PROPAGATION HELO DOMAIN-CONTAINING PROTEIN"/>
    <property type="match status" value="1"/>
</dbReference>
<dbReference type="EMBL" id="BAAFSV010000003">
    <property type="protein sequence ID" value="GAB1316325.1"/>
    <property type="molecule type" value="Genomic_DNA"/>
</dbReference>
<evidence type="ECO:0000313" key="4">
    <source>
        <dbReference type="Proteomes" id="UP001628179"/>
    </source>
</evidence>